<evidence type="ECO:0000256" key="1">
    <source>
        <dbReference type="SAM" id="MobiDB-lite"/>
    </source>
</evidence>
<protein>
    <submittedName>
        <fullName evidence="2">Uncharacterized protein</fullName>
    </submittedName>
</protein>
<dbReference type="Proteomes" id="UP000233556">
    <property type="component" value="Unassembled WGS sequence"/>
</dbReference>
<evidence type="ECO:0000313" key="2">
    <source>
        <dbReference type="EMBL" id="PKU48000.1"/>
    </source>
</evidence>
<gene>
    <name evidence="2" type="ORF">llap_1709</name>
</gene>
<reference evidence="3" key="2">
    <citation type="submission" date="2017-12" db="EMBL/GenBank/DDBJ databases">
        <title>Genome sequence of the Bar-tailed Godwit (Limosa lapponica baueri).</title>
        <authorList>
            <person name="Lima N.C.B."/>
            <person name="Parody-Merino A.M."/>
            <person name="Battley P.F."/>
            <person name="Fidler A.E."/>
            <person name="Prosdocimi F."/>
        </authorList>
    </citation>
    <scope>NUCLEOTIDE SEQUENCE [LARGE SCALE GENOMIC DNA]</scope>
</reference>
<feature type="region of interest" description="Disordered" evidence="1">
    <location>
        <begin position="122"/>
        <end position="143"/>
    </location>
</feature>
<dbReference type="EMBL" id="KZ505663">
    <property type="protein sequence ID" value="PKU48000.1"/>
    <property type="molecule type" value="Genomic_DNA"/>
</dbReference>
<reference evidence="3" key="1">
    <citation type="submission" date="2017-11" db="EMBL/GenBank/DDBJ databases">
        <authorList>
            <person name="Lima N.C."/>
            <person name="Parody-Merino A.M."/>
            <person name="Battley P.F."/>
            <person name="Fidler A.E."/>
            <person name="Prosdocimi F."/>
        </authorList>
    </citation>
    <scope>NUCLEOTIDE SEQUENCE [LARGE SCALE GENOMIC DNA]</scope>
</reference>
<dbReference type="AlphaFoldDB" id="A0A2I0UPM3"/>
<organism evidence="2 3">
    <name type="scientific">Limosa lapponica baueri</name>
    <dbReference type="NCBI Taxonomy" id="1758121"/>
    <lineage>
        <taxon>Eukaryota</taxon>
        <taxon>Metazoa</taxon>
        <taxon>Chordata</taxon>
        <taxon>Craniata</taxon>
        <taxon>Vertebrata</taxon>
        <taxon>Euteleostomi</taxon>
        <taxon>Archelosauria</taxon>
        <taxon>Archosauria</taxon>
        <taxon>Dinosauria</taxon>
        <taxon>Saurischia</taxon>
        <taxon>Theropoda</taxon>
        <taxon>Coelurosauria</taxon>
        <taxon>Aves</taxon>
        <taxon>Neognathae</taxon>
        <taxon>Neoaves</taxon>
        <taxon>Charadriiformes</taxon>
        <taxon>Scolopacidae</taxon>
        <taxon>Limosa</taxon>
    </lineage>
</organism>
<accession>A0A2I0UPM3</accession>
<name>A0A2I0UPM3_LIMLA</name>
<proteinExistence type="predicted"/>
<evidence type="ECO:0000313" key="3">
    <source>
        <dbReference type="Proteomes" id="UP000233556"/>
    </source>
</evidence>
<sequence length="178" mass="19544">MVDPPEGQEEPMEVDPSPAWLTWHMVPGLPSMTHHYHDHGSGVTGVPSQCLTIGPTSASGISWEAQPPHLAILWALLAMSNYFVDCSGWCESFSPIPDSTPPEGVPSLCSEPQEKGMRLPGFHRAAAPNDKSHPSEGHQGPWGLEVGFLQSEDEKAARWVAEDEARPPLWWCMKNSNR</sequence>
<keyword evidence="3" id="KW-1185">Reference proteome</keyword>